<dbReference type="GO" id="GO:1900376">
    <property type="term" value="P:regulation of secondary metabolite biosynthetic process"/>
    <property type="evidence" value="ECO:0007669"/>
    <property type="project" value="TreeGrafter"/>
</dbReference>
<dbReference type="SUPFAM" id="SSF46785">
    <property type="entry name" value="Winged helix' DNA-binding domain"/>
    <property type="match status" value="1"/>
</dbReference>
<sequence>MNTETTPRAPDARDQLRSAGLRVTQPRIAVLEWLSGHPHSTADQVATATRARLGTVSTQAVYDVLAACTSAGLLRRIEPAGHPARFETRTGDNHHHLVCRICGHTQDVDCVRGQRPCLDPADTAGFAVDEAEVVFWGRCPDCLAASAGQFTG</sequence>
<evidence type="ECO:0000256" key="2">
    <source>
        <dbReference type="ARBA" id="ARBA00007957"/>
    </source>
</evidence>
<dbReference type="InterPro" id="IPR036390">
    <property type="entry name" value="WH_DNA-bd_sf"/>
</dbReference>
<dbReference type="GO" id="GO:0005737">
    <property type="term" value="C:cytoplasm"/>
    <property type="evidence" value="ECO:0007669"/>
    <property type="project" value="UniProtKB-SubCell"/>
</dbReference>
<comment type="subcellular location">
    <subcellularLocation>
        <location evidence="1">Cytoplasm</location>
    </subcellularLocation>
</comment>
<evidence type="ECO:0000256" key="7">
    <source>
        <dbReference type="ARBA" id="ARBA00023004"/>
    </source>
</evidence>
<dbReference type="RefSeq" id="WP_185001220.1">
    <property type="nucleotide sequence ID" value="NZ_BAAAUI010000053.1"/>
</dbReference>
<keyword evidence="9" id="KW-0238">DNA-binding</keyword>
<dbReference type="GO" id="GO:0045892">
    <property type="term" value="P:negative regulation of DNA-templated transcription"/>
    <property type="evidence" value="ECO:0007669"/>
    <property type="project" value="TreeGrafter"/>
</dbReference>
<dbReference type="Proteomes" id="UP000533598">
    <property type="component" value="Unassembled WGS sequence"/>
</dbReference>
<accession>A0A7W7C641</accession>
<feature type="binding site" evidence="11">
    <location>
        <position position="102"/>
    </location>
    <ligand>
        <name>Zn(2+)</name>
        <dbReference type="ChEBI" id="CHEBI:29105"/>
    </ligand>
</feature>
<dbReference type="InterPro" id="IPR036388">
    <property type="entry name" value="WH-like_DNA-bd_sf"/>
</dbReference>
<dbReference type="Pfam" id="PF01475">
    <property type="entry name" value="FUR"/>
    <property type="match status" value="1"/>
</dbReference>
<comment type="caution">
    <text evidence="12">The sequence shown here is derived from an EMBL/GenBank/DDBJ whole genome shotgun (WGS) entry which is preliminary data.</text>
</comment>
<feature type="binding site" evidence="11">
    <location>
        <position position="139"/>
    </location>
    <ligand>
        <name>Zn(2+)</name>
        <dbReference type="ChEBI" id="CHEBI:29105"/>
    </ligand>
</feature>
<dbReference type="InterPro" id="IPR002481">
    <property type="entry name" value="FUR"/>
</dbReference>
<proteinExistence type="inferred from homology"/>
<feature type="binding site" evidence="11">
    <location>
        <position position="142"/>
    </location>
    <ligand>
        <name>Zn(2+)</name>
        <dbReference type="ChEBI" id="CHEBI:29105"/>
    </ligand>
</feature>
<keyword evidence="3" id="KW-0963">Cytoplasm</keyword>
<dbReference type="GO" id="GO:0008270">
    <property type="term" value="F:zinc ion binding"/>
    <property type="evidence" value="ECO:0007669"/>
    <property type="project" value="TreeGrafter"/>
</dbReference>
<evidence type="ECO:0000256" key="9">
    <source>
        <dbReference type="ARBA" id="ARBA00023125"/>
    </source>
</evidence>
<evidence type="ECO:0000256" key="4">
    <source>
        <dbReference type="ARBA" id="ARBA00022491"/>
    </source>
</evidence>
<dbReference type="AlphaFoldDB" id="A0A7W7C641"/>
<dbReference type="PANTHER" id="PTHR33202">
    <property type="entry name" value="ZINC UPTAKE REGULATION PROTEIN"/>
    <property type="match status" value="1"/>
</dbReference>
<dbReference type="InterPro" id="IPR043135">
    <property type="entry name" value="Fur_C"/>
</dbReference>
<keyword evidence="5 11" id="KW-0479">Metal-binding</keyword>
<keyword evidence="6 11" id="KW-0862">Zinc</keyword>
<evidence type="ECO:0000256" key="1">
    <source>
        <dbReference type="ARBA" id="ARBA00004496"/>
    </source>
</evidence>
<dbReference type="EMBL" id="JACHMH010000001">
    <property type="protein sequence ID" value="MBB4675208.1"/>
    <property type="molecule type" value="Genomic_DNA"/>
</dbReference>
<keyword evidence="7" id="KW-0408">Iron</keyword>
<dbReference type="GO" id="GO:0000976">
    <property type="term" value="F:transcription cis-regulatory region binding"/>
    <property type="evidence" value="ECO:0007669"/>
    <property type="project" value="TreeGrafter"/>
</dbReference>
<reference evidence="12 13" key="1">
    <citation type="submission" date="2020-08" db="EMBL/GenBank/DDBJ databases">
        <title>Sequencing the genomes of 1000 actinobacteria strains.</title>
        <authorList>
            <person name="Klenk H.-P."/>
        </authorList>
    </citation>
    <scope>NUCLEOTIDE SEQUENCE [LARGE SCALE GENOMIC DNA]</scope>
    <source>
        <strain evidence="12 13">DSM 44230</strain>
    </source>
</reference>
<keyword evidence="4" id="KW-0678">Repressor</keyword>
<keyword evidence="8" id="KW-0805">Transcription regulation</keyword>
<dbReference type="PANTHER" id="PTHR33202:SF18">
    <property type="entry name" value="TRANSCRIPTIONAL REGULATOR FURA"/>
    <property type="match status" value="1"/>
</dbReference>
<keyword evidence="10" id="KW-0804">Transcription</keyword>
<gene>
    <name evidence="12" type="ORF">HNR67_001326</name>
</gene>
<dbReference type="Gene3D" id="1.10.10.10">
    <property type="entry name" value="Winged helix-like DNA-binding domain superfamily/Winged helix DNA-binding domain"/>
    <property type="match status" value="1"/>
</dbReference>
<evidence type="ECO:0000256" key="8">
    <source>
        <dbReference type="ARBA" id="ARBA00023015"/>
    </source>
</evidence>
<evidence type="ECO:0000256" key="11">
    <source>
        <dbReference type="PIRSR" id="PIRSR602481-1"/>
    </source>
</evidence>
<evidence type="ECO:0000256" key="6">
    <source>
        <dbReference type="ARBA" id="ARBA00022833"/>
    </source>
</evidence>
<evidence type="ECO:0000256" key="5">
    <source>
        <dbReference type="ARBA" id="ARBA00022723"/>
    </source>
</evidence>
<evidence type="ECO:0000313" key="12">
    <source>
        <dbReference type="EMBL" id="MBB4675208.1"/>
    </source>
</evidence>
<dbReference type="CDD" id="cd07153">
    <property type="entry name" value="Fur_like"/>
    <property type="match status" value="1"/>
</dbReference>
<dbReference type="GO" id="GO:0003700">
    <property type="term" value="F:DNA-binding transcription factor activity"/>
    <property type="evidence" value="ECO:0007669"/>
    <property type="project" value="InterPro"/>
</dbReference>
<comment type="cofactor">
    <cofactor evidence="11">
        <name>Zn(2+)</name>
        <dbReference type="ChEBI" id="CHEBI:29105"/>
    </cofactor>
    <text evidence="11">Binds 1 zinc ion per subunit.</text>
</comment>
<name>A0A7W7C641_9PSEU</name>
<comment type="similarity">
    <text evidence="2">Belongs to the Fur family.</text>
</comment>
<evidence type="ECO:0000256" key="10">
    <source>
        <dbReference type="ARBA" id="ARBA00023163"/>
    </source>
</evidence>
<protein>
    <submittedName>
        <fullName evidence="12">Fur family ferric uptake transcriptional regulator</fullName>
    </submittedName>
</protein>
<feature type="binding site" evidence="11">
    <location>
        <position position="99"/>
    </location>
    <ligand>
        <name>Zn(2+)</name>
        <dbReference type="ChEBI" id="CHEBI:29105"/>
    </ligand>
</feature>
<organism evidence="12 13">
    <name type="scientific">Crossiella cryophila</name>
    <dbReference type="NCBI Taxonomy" id="43355"/>
    <lineage>
        <taxon>Bacteria</taxon>
        <taxon>Bacillati</taxon>
        <taxon>Actinomycetota</taxon>
        <taxon>Actinomycetes</taxon>
        <taxon>Pseudonocardiales</taxon>
        <taxon>Pseudonocardiaceae</taxon>
        <taxon>Crossiella</taxon>
    </lineage>
</organism>
<keyword evidence="13" id="KW-1185">Reference proteome</keyword>
<dbReference type="Gene3D" id="3.30.1490.190">
    <property type="match status" value="1"/>
</dbReference>
<evidence type="ECO:0000313" key="13">
    <source>
        <dbReference type="Proteomes" id="UP000533598"/>
    </source>
</evidence>
<evidence type="ECO:0000256" key="3">
    <source>
        <dbReference type="ARBA" id="ARBA00022490"/>
    </source>
</evidence>